<dbReference type="CDD" id="cd02947">
    <property type="entry name" value="TRX_family"/>
    <property type="match status" value="1"/>
</dbReference>
<dbReference type="RefSeq" id="WP_072303586.1">
    <property type="nucleotide sequence ID" value="NZ_FPIY01000002.1"/>
</dbReference>
<dbReference type="EMBL" id="FPIY01000002">
    <property type="protein sequence ID" value="SFW48300.1"/>
    <property type="molecule type" value="Genomic_DNA"/>
</dbReference>
<keyword evidence="1" id="KW-0732">Signal</keyword>
<dbReference type="STRING" id="76595.SAMN05660313_01961"/>
<feature type="signal peptide" evidence="1">
    <location>
        <begin position="1"/>
        <end position="23"/>
    </location>
</feature>
<name>A0A1K1PKY9_9FLAO</name>
<dbReference type="AlphaFoldDB" id="A0A1K1PKY9"/>
<evidence type="ECO:0000256" key="1">
    <source>
        <dbReference type="SAM" id="SignalP"/>
    </source>
</evidence>
<proteinExistence type="predicted"/>
<dbReference type="Pfam" id="PF13899">
    <property type="entry name" value="Thioredoxin_7"/>
    <property type="match status" value="1"/>
</dbReference>
<keyword evidence="3" id="KW-1185">Reference proteome</keyword>
<dbReference type="Gene3D" id="3.40.30.10">
    <property type="entry name" value="Glutaredoxin"/>
    <property type="match status" value="1"/>
</dbReference>
<gene>
    <name evidence="2" type="ORF">SAMN05660313_01961</name>
</gene>
<dbReference type="InterPro" id="IPR036249">
    <property type="entry name" value="Thioredoxin-like_sf"/>
</dbReference>
<dbReference type="OrthoDB" id="9811036at2"/>
<evidence type="ECO:0000313" key="3">
    <source>
        <dbReference type="Proteomes" id="UP000183257"/>
    </source>
</evidence>
<protein>
    <submittedName>
        <fullName evidence="2">Thioredoxin-like domain-containing protein</fullName>
    </submittedName>
</protein>
<evidence type="ECO:0000313" key="2">
    <source>
        <dbReference type="EMBL" id="SFW48300.1"/>
    </source>
</evidence>
<dbReference type="Proteomes" id="UP000183257">
    <property type="component" value="Unassembled WGS sequence"/>
</dbReference>
<feature type="chain" id="PRO_5012046498" evidence="1">
    <location>
        <begin position="24"/>
        <end position="159"/>
    </location>
</feature>
<organism evidence="2 3">
    <name type="scientific">Cellulophaga fucicola</name>
    <dbReference type="NCBI Taxonomy" id="76595"/>
    <lineage>
        <taxon>Bacteria</taxon>
        <taxon>Pseudomonadati</taxon>
        <taxon>Bacteroidota</taxon>
        <taxon>Flavobacteriia</taxon>
        <taxon>Flavobacteriales</taxon>
        <taxon>Flavobacteriaceae</taxon>
        <taxon>Cellulophaga</taxon>
    </lineage>
</organism>
<dbReference type="SUPFAM" id="SSF52833">
    <property type="entry name" value="Thioredoxin-like"/>
    <property type="match status" value="1"/>
</dbReference>
<accession>A0A1K1PKY9</accession>
<reference evidence="3" key="1">
    <citation type="submission" date="2016-11" db="EMBL/GenBank/DDBJ databases">
        <authorList>
            <person name="Varghese N."/>
            <person name="Submissions S."/>
        </authorList>
    </citation>
    <scope>NUCLEOTIDE SEQUENCE [LARGE SCALE GENOMIC DNA]</scope>
    <source>
        <strain evidence="3">DSM 24786</strain>
    </source>
</reference>
<sequence>MIPYFKKIIFCVLTGCLFGSQLAAQQDELNWLSFNQLEDSLAIKPKKVLIHFYADWCGLCHKMDRKTYKNSNVINTLSKDYYVVKMNIETTEKITFGSTTYKNENAKKVNSIHQIPLLMASRKNKPFSLPAIVILDENFTATSRYFQYLNAKQLLKTIQ</sequence>